<comment type="function">
    <text evidence="6">Component of the Mediator complex, a coactivator involved in the regulated transcription of nearly all RNA polymerase II-dependent genes. Mediator functions as a bridge to convey information from gene-specific regulatory proteins to the basal RNA polymerase II transcription machinery.</text>
</comment>
<dbReference type="InterPro" id="IPR009244">
    <property type="entry name" value="Mediatior_Med7"/>
</dbReference>
<sequence length="175" mass="20703">MEENKDPPQDEPDIDIFPAPPMFIYKQFEAGPNVLDPPNLEVVRQRNHSYCLFGENIRFDKQEPGLEQFGVKELFKRKDLKKNYEKALLRIVFEMHEASIGLFTFLRENPSKVHLKLEDVRLMANNLFYLLNNLRRKQSLLYLEAKLKHQIEMRKSAINKITKKVNELKAICDEQ</sequence>
<dbReference type="GO" id="GO:0006357">
    <property type="term" value="P:regulation of transcription by RNA polymerase II"/>
    <property type="evidence" value="ECO:0007669"/>
    <property type="project" value="InterPro"/>
</dbReference>
<evidence type="ECO:0000256" key="1">
    <source>
        <dbReference type="ARBA" id="ARBA00004123"/>
    </source>
</evidence>
<evidence type="ECO:0000256" key="6">
    <source>
        <dbReference type="RuleBase" id="RU364060"/>
    </source>
</evidence>
<dbReference type="GO" id="GO:0003712">
    <property type="term" value="F:transcription coregulator activity"/>
    <property type="evidence" value="ECO:0007669"/>
    <property type="project" value="InterPro"/>
</dbReference>
<keyword evidence="5 6" id="KW-0539">Nucleus</keyword>
<dbReference type="InterPro" id="IPR037212">
    <property type="entry name" value="Med7/Med21-like"/>
</dbReference>
<comment type="subcellular location">
    <subcellularLocation>
        <location evidence="1 6">Nucleus</location>
    </subcellularLocation>
</comment>
<evidence type="ECO:0000256" key="5">
    <source>
        <dbReference type="ARBA" id="ARBA00023242"/>
    </source>
</evidence>
<dbReference type="Pfam" id="PF05983">
    <property type="entry name" value="Med7"/>
    <property type="match status" value="1"/>
</dbReference>
<proteinExistence type="inferred from homology"/>
<dbReference type="Gene3D" id="6.10.140.200">
    <property type="match status" value="1"/>
</dbReference>
<dbReference type="GO" id="GO:0070847">
    <property type="term" value="C:core mediator complex"/>
    <property type="evidence" value="ECO:0007669"/>
    <property type="project" value="TreeGrafter"/>
</dbReference>
<evidence type="ECO:0000256" key="2">
    <source>
        <dbReference type="ARBA" id="ARBA00009994"/>
    </source>
</evidence>
<dbReference type="AlphaFoldDB" id="A0AAD1XYS0"/>
<dbReference type="InterPro" id="IPR044888">
    <property type="entry name" value="Mediatior_Med7_sf"/>
</dbReference>
<dbReference type="Proteomes" id="UP001295684">
    <property type="component" value="Unassembled WGS sequence"/>
</dbReference>
<dbReference type="SUPFAM" id="SSF140718">
    <property type="entry name" value="Mediator hinge subcomplex-like"/>
    <property type="match status" value="1"/>
</dbReference>
<gene>
    <name evidence="7" type="ORF">ECRASSUSDP1_LOCUS22848</name>
</gene>
<reference evidence="7" key="1">
    <citation type="submission" date="2023-07" db="EMBL/GenBank/DDBJ databases">
        <authorList>
            <consortium name="AG Swart"/>
            <person name="Singh M."/>
            <person name="Singh A."/>
            <person name="Seah K."/>
            <person name="Emmerich C."/>
        </authorList>
    </citation>
    <scope>NUCLEOTIDE SEQUENCE</scope>
    <source>
        <strain evidence="7">DP1</strain>
    </source>
</reference>
<keyword evidence="4 6" id="KW-0804">Transcription</keyword>
<keyword evidence="8" id="KW-1185">Reference proteome</keyword>
<comment type="caution">
    <text evidence="7">The sequence shown here is derived from an EMBL/GenBank/DDBJ whole genome shotgun (WGS) entry which is preliminary data.</text>
</comment>
<comment type="subunit">
    <text evidence="6">Component of the Mediator complex.</text>
</comment>
<evidence type="ECO:0000313" key="8">
    <source>
        <dbReference type="Proteomes" id="UP001295684"/>
    </source>
</evidence>
<keyword evidence="6" id="KW-0010">Activator</keyword>
<dbReference type="PANTHER" id="PTHR21428:SF11">
    <property type="entry name" value="MEDIATOR OF RNA POLYMERASE II TRANSCRIPTION SUBUNIT 7"/>
    <property type="match status" value="1"/>
</dbReference>
<dbReference type="GO" id="GO:0016592">
    <property type="term" value="C:mediator complex"/>
    <property type="evidence" value="ECO:0007669"/>
    <property type="project" value="InterPro"/>
</dbReference>
<organism evidence="7 8">
    <name type="scientific">Euplotes crassus</name>
    <dbReference type="NCBI Taxonomy" id="5936"/>
    <lineage>
        <taxon>Eukaryota</taxon>
        <taxon>Sar</taxon>
        <taxon>Alveolata</taxon>
        <taxon>Ciliophora</taxon>
        <taxon>Intramacronucleata</taxon>
        <taxon>Spirotrichea</taxon>
        <taxon>Hypotrichia</taxon>
        <taxon>Euplotida</taxon>
        <taxon>Euplotidae</taxon>
        <taxon>Moneuplotes</taxon>
    </lineage>
</organism>
<evidence type="ECO:0000313" key="7">
    <source>
        <dbReference type="EMBL" id="CAI2381393.1"/>
    </source>
</evidence>
<dbReference type="EMBL" id="CAMPGE010023456">
    <property type="protein sequence ID" value="CAI2381393.1"/>
    <property type="molecule type" value="Genomic_DNA"/>
</dbReference>
<evidence type="ECO:0000256" key="4">
    <source>
        <dbReference type="ARBA" id="ARBA00023163"/>
    </source>
</evidence>
<protein>
    <recommendedName>
        <fullName evidence="6">Mediator of RNA polymerase II transcription subunit 7</fullName>
    </recommendedName>
</protein>
<keyword evidence="3 6" id="KW-0805">Transcription regulation</keyword>
<name>A0AAD1XYS0_EUPCR</name>
<evidence type="ECO:0000256" key="3">
    <source>
        <dbReference type="ARBA" id="ARBA00023015"/>
    </source>
</evidence>
<dbReference type="PANTHER" id="PTHR21428">
    <property type="entry name" value="MEDIATOR OF RNA POLYMERASE II TRANSCRIPTION SUBUNIT 7"/>
    <property type="match status" value="1"/>
</dbReference>
<comment type="similarity">
    <text evidence="2 6">Belongs to the Mediator complex subunit 7 family.</text>
</comment>
<accession>A0AAD1XYS0</accession>